<feature type="domain" description="EamA" evidence="8">
    <location>
        <begin position="154"/>
        <end position="282"/>
    </location>
</feature>
<keyword evidence="3 6" id="KW-0812">Transmembrane</keyword>
<dbReference type="EMBL" id="LPXN01000154">
    <property type="protein sequence ID" value="KZD01897.1"/>
    <property type="molecule type" value="Genomic_DNA"/>
</dbReference>
<dbReference type="PROSITE" id="PS51257">
    <property type="entry name" value="PROKAR_LIPOPROTEIN"/>
    <property type="match status" value="1"/>
</dbReference>
<feature type="transmembrane region" description="Helical" evidence="6">
    <location>
        <begin position="184"/>
        <end position="206"/>
    </location>
</feature>
<keyword evidence="10" id="KW-1185">Reference proteome</keyword>
<evidence type="ECO:0000259" key="8">
    <source>
        <dbReference type="Pfam" id="PF00892"/>
    </source>
</evidence>
<reference evidence="9 10" key="1">
    <citation type="submission" date="2015-12" db="EMBL/GenBank/DDBJ databases">
        <title>Genome sequence of Oceanibaculum pacificum MCCC 1A02656.</title>
        <authorList>
            <person name="Lu L."/>
            <person name="Lai Q."/>
            <person name="Shao Z."/>
            <person name="Qian P."/>
        </authorList>
    </citation>
    <scope>NUCLEOTIDE SEQUENCE [LARGE SCALE GENOMIC DNA]</scope>
    <source>
        <strain evidence="9 10">MCCC 1A02656</strain>
    </source>
</reference>
<feature type="chain" id="PRO_5007601892" evidence="7">
    <location>
        <begin position="27"/>
        <end position="295"/>
    </location>
</feature>
<keyword evidence="5 6" id="KW-0472">Membrane</keyword>
<accession>A0A154VKC4</accession>
<keyword evidence="7" id="KW-0732">Signal</keyword>
<evidence type="ECO:0000313" key="9">
    <source>
        <dbReference type="EMBL" id="KZD01897.1"/>
    </source>
</evidence>
<dbReference type="Proteomes" id="UP000076400">
    <property type="component" value="Unassembled WGS sequence"/>
</dbReference>
<dbReference type="STRING" id="580166.AUP43_13685"/>
<dbReference type="Pfam" id="PF00892">
    <property type="entry name" value="EamA"/>
    <property type="match status" value="2"/>
</dbReference>
<organism evidence="9 10">
    <name type="scientific">Oceanibaculum pacificum</name>
    <dbReference type="NCBI Taxonomy" id="580166"/>
    <lineage>
        <taxon>Bacteria</taxon>
        <taxon>Pseudomonadati</taxon>
        <taxon>Pseudomonadota</taxon>
        <taxon>Alphaproteobacteria</taxon>
        <taxon>Rhodospirillales</taxon>
        <taxon>Oceanibaculaceae</taxon>
        <taxon>Oceanibaculum</taxon>
    </lineage>
</organism>
<feature type="transmembrane region" description="Helical" evidence="6">
    <location>
        <begin position="212"/>
        <end position="229"/>
    </location>
</feature>
<feature type="transmembrane region" description="Helical" evidence="6">
    <location>
        <begin position="130"/>
        <end position="148"/>
    </location>
</feature>
<feature type="signal peptide" evidence="7">
    <location>
        <begin position="1"/>
        <end position="26"/>
    </location>
</feature>
<dbReference type="OrthoDB" id="9812899at2"/>
<dbReference type="SUPFAM" id="SSF103481">
    <property type="entry name" value="Multidrug resistance efflux transporter EmrE"/>
    <property type="match status" value="2"/>
</dbReference>
<protein>
    <submittedName>
        <fullName evidence="9">RNA polymerase subunit sigma-54</fullName>
    </submittedName>
</protein>
<evidence type="ECO:0000256" key="3">
    <source>
        <dbReference type="ARBA" id="ARBA00022692"/>
    </source>
</evidence>
<evidence type="ECO:0000313" key="10">
    <source>
        <dbReference type="Proteomes" id="UP000076400"/>
    </source>
</evidence>
<comment type="subcellular location">
    <subcellularLocation>
        <location evidence="1">Membrane</location>
        <topology evidence="1">Multi-pass membrane protein</topology>
    </subcellularLocation>
</comment>
<feature type="transmembrane region" description="Helical" evidence="6">
    <location>
        <begin position="154"/>
        <end position="172"/>
    </location>
</feature>
<evidence type="ECO:0000256" key="4">
    <source>
        <dbReference type="ARBA" id="ARBA00022989"/>
    </source>
</evidence>
<dbReference type="InterPro" id="IPR000620">
    <property type="entry name" value="EamA_dom"/>
</dbReference>
<dbReference type="AlphaFoldDB" id="A0A154VKC4"/>
<feature type="transmembrane region" description="Helical" evidence="6">
    <location>
        <begin position="44"/>
        <end position="61"/>
    </location>
</feature>
<name>A0A154VKC4_9PROT</name>
<dbReference type="InterPro" id="IPR037185">
    <property type="entry name" value="EmrE-like"/>
</dbReference>
<comment type="caution">
    <text evidence="9">The sequence shown here is derived from an EMBL/GenBank/DDBJ whole genome shotgun (WGS) entry which is preliminary data.</text>
</comment>
<feature type="transmembrane region" description="Helical" evidence="6">
    <location>
        <begin position="102"/>
        <end position="121"/>
    </location>
</feature>
<sequence>MLGFYRRMPAPMRGALMMLVATAAFACMHASIRAASTGLHPFEIAFFRNFFALFFLLPVLMRTGFGVLRTQRLGLYVLRGTLNTAAMLAFFFALSITPLVQVTALSFTAPLFATLGAALILGEMVRGRRWAAILIGFAGTLVILRPGLVALDTGSMLVIGSSAMWALAILCIKKLSATETSVAITVYMALVMAPLTGLAALPFWQWPSGEQYLMLGFIALLGTIAQTCMNQALHEADASAVLPFDFAKLIWTSILGYVLFFEIPDLWTYVGGAMIFGAATYIGIRESRLKRQGKL</sequence>
<comment type="similarity">
    <text evidence="2">Belongs to the drug/metabolite transporter (DMT) superfamily. 10 TMS drug/metabolite exporter (DME) (TC 2.A.7.3) family.</text>
</comment>
<dbReference type="PANTHER" id="PTHR22911">
    <property type="entry name" value="ACYL-MALONYL CONDENSING ENZYME-RELATED"/>
    <property type="match status" value="1"/>
</dbReference>
<proteinExistence type="inferred from homology"/>
<evidence type="ECO:0000256" key="7">
    <source>
        <dbReference type="SAM" id="SignalP"/>
    </source>
</evidence>
<feature type="transmembrane region" description="Helical" evidence="6">
    <location>
        <begin position="241"/>
        <end position="260"/>
    </location>
</feature>
<keyword evidence="4 6" id="KW-1133">Transmembrane helix</keyword>
<dbReference type="GO" id="GO:0016020">
    <property type="term" value="C:membrane"/>
    <property type="evidence" value="ECO:0007669"/>
    <property type="project" value="UniProtKB-SubCell"/>
</dbReference>
<dbReference type="PANTHER" id="PTHR22911:SF6">
    <property type="entry name" value="SOLUTE CARRIER FAMILY 35 MEMBER G1"/>
    <property type="match status" value="1"/>
</dbReference>
<feature type="transmembrane region" description="Helical" evidence="6">
    <location>
        <begin position="266"/>
        <end position="284"/>
    </location>
</feature>
<feature type="domain" description="EamA" evidence="8">
    <location>
        <begin position="13"/>
        <end position="144"/>
    </location>
</feature>
<feature type="transmembrane region" description="Helical" evidence="6">
    <location>
        <begin position="73"/>
        <end position="96"/>
    </location>
</feature>
<evidence type="ECO:0000256" key="6">
    <source>
        <dbReference type="SAM" id="Phobius"/>
    </source>
</evidence>
<gene>
    <name evidence="9" type="ORF">AUP43_13685</name>
</gene>
<evidence type="ECO:0000256" key="1">
    <source>
        <dbReference type="ARBA" id="ARBA00004141"/>
    </source>
</evidence>
<evidence type="ECO:0000256" key="2">
    <source>
        <dbReference type="ARBA" id="ARBA00009853"/>
    </source>
</evidence>
<evidence type="ECO:0000256" key="5">
    <source>
        <dbReference type="ARBA" id="ARBA00023136"/>
    </source>
</evidence>